<dbReference type="InterPro" id="IPR001296">
    <property type="entry name" value="Glyco_trans_1"/>
</dbReference>
<dbReference type="CDD" id="cd03801">
    <property type="entry name" value="GT4_PimA-like"/>
    <property type="match status" value="1"/>
</dbReference>
<dbReference type="PANTHER" id="PTHR12526">
    <property type="entry name" value="GLYCOSYLTRANSFERASE"/>
    <property type="match status" value="1"/>
</dbReference>
<evidence type="ECO:0000259" key="1">
    <source>
        <dbReference type="Pfam" id="PF00534"/>
    </source>
</evidence>
<dbReference type="Pfam" id="PF00534">
    <property type="entry name" value="Glycos_transf_1"/>
    <property type="match status" value="1"/>
</dbReference>
<protein>
    <submittedName>
        <fullName evidence="2">Unannotated protein</fullName>
    </submittedName>
</protein>
<evidence type="ECO:0000313" key="4">
    <source>
        <dbReference type="EMBL" id="CAB5030631.1"/>
    </source>
</evidence>
<dbReference type="Gene3D" id="3.40.50.2000">
    <property type="entry name" value="Glycogen Phosphorylase B"/>
    <property type="match status" value="2"/>
</dbReference>
<evidence type="ECO:0000313" key="2">
    <source>
        <dbReference type="EMBL" id="CAB4832754.1"/>
    </source>
</evidence>
<dbReference type="AlphaFoldDB" id="A0A6J7AIR3"/>
<dbReference type="GO" id="GO:0016757">
    <property type="term" value="F:glycosyltransferase activity"/>
    <property type="evidence" value="ECO:0007669"/>
    <property type="project" value="InterPro"/>
</dbReference>
<proteinExistence type="predicted"/>
<accession>A0A6J7AIR3</accession>
<feature type="domain" description="Glycosyl transferase family 1" evidence="1">
    <location>
        <begin position="219"/>
        <end position="365"/>
    </location>
</feature>
<dbReference type="EMBL" id="CAFBLT010000003">
    <property type="protein sequence ID" value="CAB4882826.1"/>
    <property type="molecule type" value="Genomic_DNA"/>
</dbReference>
<sequence length="408" mass="45217">MKVAYVTPRYGVNVIGGAEAAARSLAEHLVNDLGHEAVVYTTCALDYVTWADELEPGTEVINGVTVHRFLSDKGRNIEDESLDRELWASPRSATYDEAMRWVKQCGPITGDLLAALEETDADVVSFYPYLYYMTVHGIARMTKPTVLHPAAHDEPCLYLVPFEDVFSSADAICYHTRAERSLVEHVMDVAQTPQIMLGLGTEVSSGGGRRGGEILGLGSRPYVVCVGRVDQQKGSVMLEEFFKEFKKLHPGPEALVFIGPNAAHIKSSDDVVMAGIVNEDDKWDIITDARCLISPSAMESFSLVLLEGWQKRLPVMVNASCAPTVEHVEISNGGLIFDSFGTFEAGLRRLLHDESLRHQLGDNGYDYVETHFSWPVLIRRYEGFLNEVIARGRTMPDPDLPLLAPFLR</sequence>
<evidence type="ECO:0000313" key="3">
    <source>
        <dbReference type="EMBL" id="CAB4882826.1"/>
    </source>
</evidence>
<dbReference type="EMBL" id="CAFBPM010000021">
    <property type="protein sequence ID" value="CAB5030631.1"/>
    <property type="molecule type" value="Genomic_DNA"/>
</dbReference>
<organism evidence="2">
    <name type="scientific">freshwater metagenome</name>
    <dbReference type="NCBI Taxonomy" id="449393"/>
    <lineage>
        <taxon>unclassified sequences</taxon>
        <taxon>metagenomes</taxon>
        <taxon>ecological metagenomes</taxon>
    </lineage>
</organism>
<gene>
    <name evidence="2" type="ORF">UFOPK3164_01371</name>
    <name evidence="3" type="ORF">UFOPK3427_01665</name>
    <name evidence="4" type="ORF">UFOPK4112_01607</name>
</gene>
<name>A0A6J7AIR3_9ZZZZ</name>
<reference evidence="2" key="1">
    <citation type="submission" date="2020-05" db="EMBL/GenBank/DDBJ databases">
        <authorList>
            <person name="Chiriac C."/>
            <person name="Salcher M."/>
            <person name="Ghai R."/>
            <person name="Kavagutti S V."/>
        </authorList>
    </citation>
    <scope>NUCLEOTIDE SEQUENCE</scope>
</reference>
<dbReference type="SUPFAM" id="SSF53756">
    <property type="entry name" value="UDP-Glycosyltransferase/glycogen phosphorylase"/>
    <property type="match status" value="1"/>
</dbReference>
<dbReference type="EMBL" id="CAFABE010000077">
    <property type="protein sequence ID" value="CAB4832754.1"/>
    <property type="molecule type" value="Genomic_DNA"/>
</dbReference>